<evidence type="ECO:0000256" key="5">
    <source>
        <dbReference type="ARBA" id="ARBA00022741"/>
    </source>
</evidence>
<dbReference type="InterPro" id="IPR036554">
    <property type="entry name" value="GHMP_kinase_C_sf"/>
</dbReference>
<keyword evidence="7 10" id="KW-0067">ATP-binding</keyword>
<feature type="domain" description="GHMP kinase N-terminal" evidence="11">
    <location>
        <begin position="82"/>
        <end position="157"/>
    </location>
</feature>
<proteinExistence type="inferred from homology"/>
<dbReference type="UniPathway" id="UPA00056">
    <property type="reaction ID" value="UER00094"/>
</dbReference>
<dbReference type="NCBIfam" id="NF011202">
    <property type="entry name" value="PRK14608.1"/>
    <property type="match status" value="1"/>
</dbReference>
<keyword evidence="8 10" id="KW-0414">Isoprene biosynthesis</keyword>
<evidence type="ECO:0000256" key="2">
    <source>
        <dbReference type="ARBA" id="ARBA00012052"/>
    </source>
</evidence>
<keyword evidence="14" id="KW-1185">Reference proteome</keyword>
<dbReference type="SUPFAM" id="SSF54211">
    <property type="entry name" value="Ribosomal protein S5 domain 2-like"/>
    <property type="match status" value="1"/>
</dbReference>
<dbReference type="STRING" id="1774968.AUC68_14250"/>
<organism evidence="13 14">
    <name type="scientific">Methyloceanibacter methanicus</name>
    <dbReference type="NCBI Taxonomy" id="1774968"/>
    <lineage>
        <taxon>Bacteria</taxon>
        <taxon>Pseudomonadati</taxon>
        <taxon>Pseudomonadota</taxon>
        <taxon>Alphaproteobacteria</taxon>
        <taxon>Hyphomicrobiales</taxon>
        <taxon>Hyphomicrobiaceae</taxon>
        <taxon>Methyloceanibacter</taxon>
    </lineage>
</organism>
<feature type="domain" description="GHMP kinase C-terminal" evidence="12">
    <location>
        <begin position="234"/>
        <end position="288"/>
    </location>
</feature>
<dbReference type="EMBL" id="LPWG01000004">
    <property type="protein sequence ID" value="ODS00735.1"/>
    <property type="molecule type" value="Genomic_DNA"/>
</dbReference>
<dbReference type="SUPFAM" id="SSF55060">
    <property type="entry name" value="GHMP Kinase, C-terminal domain"/>
    <property type="match status" value="1"/>
</dbReference>
<evidence type="ECO:0000259" key="11">
    <source>
        <dbReference type="Pfam" id="PF00288"/>
    </source>
</evidence>
<comment type="caution">
    <text evidence="13">The sequence shown here is derived from an EMBL/GenBank/DDBJ whole genome shotgun (WGS) entry which is preliminary data.</text>
</comment>
<evidence type="ECO:0000256" key="9">
    <source>
        <dbReference type="ARBA" id="ARBA00032554"/>
    </source>
</evidence>
<dbReference type="GO" id="GO:0016114">
    <property type="term" value="P:terpenoid biosynthetic process"/>
    <property type="evidence" value="ECO:0007669"/>
    <property type="project" value="InterPro"/>
</dbReference>
<dbReference type="HAMAP" id="MF_00061">
    <property type="entry name" value="IspE"/>
    <property type="match status" value="1"/>
</dbReference>
<evidence type="ECO:0000259" key="12">
    <source>
        <dbReference type="Pfam" id="PF08544"/>
    </source>
</evidence>
<dbReference type="OrthoDB" id="9809438at2"/>
<evidence type="ECO:0000256" key="6">
    <source>
        <dbReference type="ARBA" id="ARBA00022777"/>
    </source>
</evidence>
<comment type="pathway">
    <text evidence="10">Isoprenoid biosynthesis; isopentenyl diphosphate biosynthesis via DXP pathway; isopentenyl diphosphate from 1-deoxy-D-xylulose 5-phosphate: step 3/6.</text>
</comment>
<evidence type="ECO:0000256" key="10">
    <source>
        <dbReference type="HAMAP-Rule" id="MF_00061"/>
    </source>
</evidence>
<dbReference type="InterPro" id="IPR006204">
    <property type="entry name" value="GHMP_kinase_N_dom"/>
</dbReference>
<comment type="catalytic activity">
    <reaction evidence="10">
        <text>4-CDP-2-C-methyl-D-erythritol + ATP = 4-CDP-2-C-methyl-D-erythritol 2-phosphate + ADP + H(+)</text>
        <dbReference type="Rhea" id="RHEA:18437"/>
        <dbReference type="ChEBI" id="CHEBI:15378"/>
        <dbReference type="ChEBI" id="CHEBI:30616"/>
        <dbReference type="ChEBI" id="CHEBI:57823"/>
        <dbReference type="ChEBI" id="CHEBI:57919"/>
        <dbReference type="ChEBI" id="CHEBI:456216"/>
        <dbReference type="EC" id="2.7.1.148"/>
    </reaction>
</comment>
<feature type="active site" evidence="10">
    <location>
        <position position="152"/>
    </location>
</feature>
<comment type="function">
    <text evidence="10">Catalyzes the phosphorylation of the position 2 hydroxy group of 4-diphosphocytidyl-2C-methyl-D-erythritol.</text>
</comment>
<dbReference type="Gene3D" id="3.30.70.890">
    <property type="entry name" value="GHMP kinase, C-terminal domain"/>
    <property type="match status" value="1"/>
</dbReference>
<evidence type="ECO:0000256" key="4">
    <source>
        <dbReference type="ARBA" id="ARBA00022679"/>
    </source>
</evidence>
<comment type="similarity">
    <text evidence="1 10">Belongs to the GHMP kinase family. IspE subfamily.</text>
</comment>
<dbReference type="Pfam" id="PF08544">
    <property type="entry name" value="GHMP_kinases_C"/>
    <property type="match status" value="1"/>
</dbReference>
<dbReference type="InterPro" id="IPR014721">
    <property type="entry name" value="Ribsml_uS5_D2-typ_fold_subgr"/>
</dbReference>
<dbReference type="InterPro" id="IPR020568">
    <property type="entry name" value="Ribosomal_Su5_D2-typ_SF"/>
</dbReference>
<evidence type="ECO:0000256" key="3">
    <source>
        <dbReference type="ARBA" id="ARBA00017473"/>
    </source>
</evidence>
<dbReference type="RefSeq" id="WP_069436324.1">
    <property type="nucleotide sequence ID" value="NZ_LPWG01000004.1"/>
</dbReference>
<dbReference type="InterPro" id="IPR013750">
    <property type="entry name" value="GHMP_kinase_C_dom"/>
</dbReference>
<dbReference type="GO" id="GO:0050515">
    <property type="term" value="F:4-(cytidine 5'-diphospho)-2-C-methyl-D-erythritol kinase activity"/>
    <property type="evidence" value="ECO:0007669"/>
    <property type="project" value="UniProtKB-UniRule"/>
</dbReference>
<evidence type="ECO:0000256" key="7">
    <source>
        <dbReference type="ARBA" id="ARBA00022840"/>
    </source>
</evidence>
<evidence type="ECO:0000313" key="13">
    <source>
        <dbReference type="EMBL" id="ODS00735.1"/>
    </source>
</evidence>
<evidence type="ECO:0000256" key="1">
    <source>
        <dbReference type="ARBA" id="ARBA00009684"/>
    </source>
</evidence>
<accession>A0A1E3W4I8</accession>
<gene>
    <name evidence="10" type="primary">ispE</name>
    <name evidence="13" type="ORF">AUC68_14250</name>
</gene>
<protein>
    <recommendedName>
        <fullName evidence="3 10">4-diphosphocytidyl-2-C-methyl-D-erythritol kinase</fullName>
        <shortName evidence="10">CMK</shortName>
        <ecNumber evidence="2 10">2.7.1.148</ecNumber>
    </recommendedName>
    <alternativeName>
        <fullName evidence="9 10">4-(cytidine-5'-diphospho)-2-C-methyl-D-erythritol kinase</fullName>
    </alternativeName>
</protein>
<dbReference type="PIRSF" id="PIRSF010376">
    <property type="entry name" value="IspE"/>
    <property type="match status" value="1"/>
</dbReference>
<evidence type="ECO:0000256" key="8">
    <source>
        <dbReference type="ARBA" id="ARBA00023229"/>
    </source>
</evidence>
<dbReference type="Gene3D" id="3.30.230.10">
    <property type="match status" value="1"/>
</dbReference>
<keyword evidence="5 10" id="KW-0547">Nucleotide-binding</keyword>
<feature type="active site" evidence="10">
    <location>
        <position position="10"/>
    </location>
</feature>
<dbReference type="PANTHER" id="PTHR43527">
    <property type="entry name" value="4-DIPHOSPHOCYTIDYL-2-C-METHYL-D-ERYTHRITOL KINASE, CHLOROPLASTIC"/>
    <property type="match status" value="1"/>
</dbReference>
<dbReference type="GO" id="GO:0005524">
    <property type="term" value="F:ATP binding"/>
    <property type="evidence" value="ECO:0007669"/>
    <property type="project" value="UniProtKB-UniRule"/>
</dbReference>
<dbReference type="GO" id="GO:0019288">
    <property type="term" value="P:isopentenyl diphosphate biosynthetic process, methylerythritol 4-phosphate pathway"/>
    <property type="evidence" value="ECO:0007669"/>
    <property type="project" value="UniProtKB-UniRule"/>
</dbReference>
<name>A0A1E3W4I8_9HYPH</name>
<evidence type="ECO:0000313" key="14">
    <source>
        <dbReference type="Proteomes" id="UP000094501"/>
    </source>
</evidence>
<dbReference type="InterPro" id="IPR004424">
    <property type="entry name" value="IspE"/>
</dbReference>
<sequence length="312" mass="31199">MRFRDIAWAKLNLTLEVLGRRGDGFHELRSLVAFAGAGDTVEFTPHISPGPRLVAQGAGAPVPPGVTLEVEGPFAGALAGANLMLEAAEAARARVPPCRPAPSGLVKALPVAAGLGGGSADAAAALRLLVAAGEGAFSAEDAGAIAPVLGSDVAVCLRSSPAMITGRGEKVAAVSGFPHCGVVLANPGVELATSAVYGALGAAPLDASPEALSEGAPPLDFGGSFEALIAYASARVNDLEPAARRLAPELGAVISALETLSGARLVRLSGSGATCFAVFATPREALRAAILLAEKAPDWWITAGILGNPRTP</sequence>
<keyword evidence="6 10" id="KW-0418">Kinase</keyword>
<keyword evidence="4 10" id="KW-0808">Transferase</keyword>
<reference evidence="13 14" key="1">
    <citation type="journal article" date="2016" name="Environ. Microbiol.">
        <title>New Methyloceanibacter diversity from North Sea sediments includes methanotroph containing solely the soluble methane monooxygenase.</title>
        <authorList>
            <person name="Vekeman B."/>
            <person name="Kerckhof F.M."/>
            <person name="Cremers G."/>
            <person name="de Vos P."/>
            <person name="Vandamme P."/>
            <person name="Boon N."/>
            <person name="Op den Camp H.J."/>
            <person name="Heylen K."/>
        </authorList>
    </citation>
    <scope>NUCLEOTIDE SEQUENCE [LARGE SCALE GENOMIC DNA]</scope>
    <source>
        <strain evidence="13 14">R-67174</strain>
    </source>
</reference>
<feature type="binding site" evidence="10">
    <location>
        <begin position="110"/>
        <end position="120"/>
    </location>
    <ligand>
        <name>ATP</name>
        <dbReference type="ChEBI" id="CHEBI:30616"/>
    </ligand>
</feature>
<dbReference type="Proteomes" id="UP000094501">
    <property type="component" value="Unassembled WGS sequence"/>
</dbReference>
<dbReference type="EC" id="2.7.1.148" evidence="2 10"/>
<dbReference type="AlphaFoldDB" id="A0A1E3W4I8"/>
<dbReference type="Pfam" id="PF00288">
    <property type="entry name" value="GHMP_kinases_N"/>
    <property type="match status" value="1"/>
</dbReference>
<dbReference type="PANTHER" id="PTHR43527:SF2">
    <property type="entry name" value="4-DIPHOSPHOCYTIDYL-2-C-METHYL-D-ERYTHRITOL KINASE, CHLOROPLASTIC"/>
    <property type="match status" value="1"/>
</dbReference>